<dbReference type="GO" id="GO:0009611">
    <property type="term" value="P:response to wounding"/>
    <property type="evidence" value="ECO:0007669"/>
    <property type="project" value="UniProtKB-UniRule"/>
</dbReference>
<dbReference type="PANTHER" id="PTHR33077">
    <property type="entry name" value="PROTEIN TIFY 4A-RELATED-RELATED"/>
    <property type="match status" value="1"/>
</dbReference>
<accession>A0AAN7R7F1</accession>
<sequence length="151" mass="16413">MSNFAKTCRLLRQYLKERRSFAGDLALGKSSKKEGKPKGEDGASTPLLETKNLLATMEDRQASGEKHRPDFLANSAEFRSCTFSGSKEIKAGTKVSENSSVLGGEGTVRDGAPAAMTIFYGGEVFVFYDFPPEKLKDVADLAADSKHNIQL</sequence>
<dbReference type="InterPro" id="IPR040390">
    <property type="entry name" value="TIFY/JAZ"/>
</dbReference>
<name>A0AAN7R7F1_TRANT</name>
<comment type="domain">
    <text evidence="2">The jas domain is required for interaction with COI1.</text>
</comment>
<dbReference type="GO" id="GO:2000022">
    <property type="term" value="P:regulation of jasmonic acid mediated signaling pathway"/>
    <property type="evidence" value="ECO:0007669"/>
    <property type="project" value="UniProtKB-UniRule"/>
</dbReference>
<evidence type="ECO:0000256" key="1">
    <source>
        <dbReference type="ARBA" id="ARBA00008614"/>
    </source>
</evidence>
<keyword evidence="2" id="KW-0539">Nucleus</keyword>
<dbReference type="PANTHER" id="PTHR33077:SF52">
    <property type="entry name" value="PROTEIN TIFY 11D"/>
    <property type="match status" value="1"/>
</dbReference>
<dbReference type="PROSITE" id="PS51320">
    <property type="entry name" value="TIFY"/>
    <property type="match status" value="1"/>
</dbReference>
<dbReference type="GO" id="GO:0005634">
    <property type="term" value="C:nucleus"/>
    <property type="evidence" value="ECO:0007669"/>
    <property type="project" value="UniProtKB-SubCell"/>
</dbReference>
<gene>
    <name evidence="5" type="ORF">SAY86_017445</name>
</gene>
<feature type="compositionally biased region" description="Basic and acidic residues" evidence="3">
    <location>
        <begin position="57"/>
        <end position="70"/>
    </location>
</feature>
<evidence type="ECO:0000256" key="2">
    <source>
        <dbReference type="RuleBase" id="RU369065"/>
    </source>
</evidence>
<evidence type="ECO:0000313" key="6">
    <source>
        <dbReference type="Proteomes" id="UP001346149"/>
    </source>
</evidence>
<evidence type="ECO:0000313" key="5">
    <source>
        <dbReference type="EMBL" id="KAK4790141.1"/>
    </source>
</evidence>
<feature type="compositionally biased region" description="Basic and acidic residues" evidence="3">
    <location>
        <begin position="31"/>
        <end position="41"/>
    </location>
</feature>
<keyword evidence="2" id="KW-1184">Jasmonic acid signaling pathway</keyword>
<comment type="subcellular location">
    <subcellularLocation>
        <location evidence="2">Nucleus</location>
    </subcellularLocation>
</comment>
<evidence type="ECO:0000259" key="4">
    <source>
        <dbReference type="PROSITE" id="PS51320"/>
    </source>
</evidence>
<dbReference type="AlphaFoldDB" id="A0AAN7R7F1"/>
<dbReference type="EMBL" id="JAXQNO010000010">
    <property type="protein sequence ID" value="KAK4790141.1"/>
    <property type="molecule type" value="Genomic_DNA"/>
</dbReference>
<keyword evidence="6" id="KW-1185">Reference proteome</keyword>
<feature type="domain" description="Tify" evidence="4">
    <location>
        <begin position="109"/>
        <end position="144"/>
    </location>
</feature>
<proteinExistence type="inferred from homology"/>
<reference evidence="5 6" key="1">
    <citation type="journal article" date="2023" name="Hortic Res">
        <title>Pangenome of water caltrop reveals structural variations and asymmetric subgenome divergence after allopolyploidization.</title>
        <authorList>
            <person name="Zhang X."/>
            <person name="Chen Y."/>
            <person name="Wang L."/>
            <person name="Yuan Y."/>
            <person name="Fang M."/>
            <person name="Shi L."/>
            <person name="Lu R."/>
            <person name="Comes H.P."/>
            <person name="Ma Y."/>
            <person name="Chen Y."/>
            <person name="Huang G."/>
            <person name="Zhou Y."/>
            <person name="Zheng Z."/>
            <person name="Qiu Y."/>
        </authorList>
    </citation>
    <scope>NUCLEOTIDE SEQUENCE [LARGE SCALE GENOMIC DNA]</scope>
    <source>
        <strain evidence="5">F231</strain>
    </source>
</reference>
<protein>
    <recommendedName>
        <fullName evidence="2">Protein TIFY</fullName>
    </recommendedName>
    <alternativeName>
        <fullName evidence="2">Jasmonate ZIM domain-containing protein</fullName>
    </alternativeName>
</protein>
<dbReference type="GO" id="GO:0031347">
    <property type="term" value="P:regulation of defense response"/>
    <property type="evidence" value="ECO:0007669"/>
    <property type="project" value="UniProtKB-UniRule"/>
</dbReference>
<comment type="caution">
    <text evidence="5">The sequence shown here is derived from an EMBL/GenBank/DDBJ whole genome shotgun (WGS) entry which is preliminary data.</text>
</comment>
<dbReference type="Pfam" id="PF06200">
    <property type="entry name" value="tify"/>
    <property type="match status" value="1"/>
</dbReference>
<feature type="region of interest" description="Disordered" evidence="3">
    <location>
        <begin position="26"/>
        <end position="71"/>
    </location>
</feature>
<dbReference type="InterPro" id="IPR010399">
    <property type="entry name" value="Tify_dom"/>
</dbReference>
<dbReference type="SMART" id="SM00979">
    <property type="entry name" value="TIFY"/>
    <property type="match status" value="1"/>
</dbReference>
<organism evidence="5 6">
    <name type="scientific">Trapa natans</name>
    <name type="common">Water chestnut</name>
    <dbReference type="NCBI Taxonomy" id="22666"/>
    <lineage>
        <taxon>Eukaryota</taxon>
        <taxon>Viridiplantae</taxon>
        <taxon>Streptophyta</taxon>
        <taxon>Embryophyta</taxon>
        <taxon>Tracheophyta</taxon>
        <taxon>Spermatophyta</taxon>
        <taxon>Magnoliopsida</taxon>
        <taxon>eudicotyledons</taxon>
        <taxon>Gunneridae</taxon>
        <taxon>Pentapetalae</taxon>
        <taxon>rosids</taxon>
        <taxon>malvids</taxon>
        <taxon>Myrtales</taxon>
        <taxon>Lythraceae</taxon>
        <taxon>Trapa</taxon>
    </lineage>
</organism>
<comment type="similarity">
    <text evidence="1 2">Belongs to the TIFY/JAZ family.</text>
</comment>
<dbReference type="Proteomes" id="UP001346149">
    <property type="component" value="Unassembled WGS sequence"/>
</dbReference>
<comment type="function">
    <text evidence="2">Repressor of jasmonate responses.</text>
</comment>
<evidence type="ECO:0000256" key="3">
    <source>
        <dbReference type="SAM" id="MobiDB-lite"/>
    </source>
</evidence>